<evidence type="ECO:0000313" key="8">
    <source>
        <dbReference type="EMBL" id="NJQ00691.1"/>
    </source>
</evidence>
<evidence type="ECO:0000256" key="4">
    <source>
        <dbReference type="ARBA" id="ARBA00022692"/>
    </source>
</evidence>
<proteinExistence type="inferred from homology"/>
<keyword evidence="5" id="KW-1133">Transmembrane helix</keyword>
<evidence type="ECO:0000256" key="2">
    <source>
        <dbReference type="ARBA" id="ARBA00007531"/>
    </source>
</evidence>
<organism evidence="8 9">
    <name type="scientific">Streptomyces zingiberis</name>
    <dbReference type="NCBI Taxonomy" id="2053010"/>
    <lineage>
        <taxon>Bacteria</taxon>
        <taxon>Bacillati</taxon>
        <taxon>Actinomycetota</taxon>
        <taxon>Actinomycetes</taxon>
        <taxon>Kitasatosporales</taxon>
        <taxon>Streptomycetaceae</taxon>
        <taxon>Streptomyces</taxon>
    </lineage>
</organism>
<sequence>MRRPARAPLSLLAVTALVFTAAGCSGESRDAARDKAADRLTEEVDRAVDETYQVTYEVTGESVFTVEFNAGRGTATEPDLDSVDEPKTPWSKTVTLKGIAAPTLLAVPEADGSGATCRITYKGEVLEERTTKGDAPASCVALSPLAR</sequence>
<dbReference type="InterPro" id="IPR038468">
    <property type="entry name" value="MmpS_C"/>
</dbReference>
<evidence type="ECO:0000313" key="9">
    <source>
        <dbReference type="Proteomes" id="UP000695264"/>
    </source>
</evidence>
<name>A0ABX1BSK3_9ACTN</name>
<reference evidence="8 9" key="1">
    <citation type="submission" date="2020-03" db="EMBL/GenBank/DDBJ databases">
        <title>WGS of actinomycetes isolated from Thailand.</title>
        <authorList>
            <person name="Thawai C."/>
        </authorList>
    </citation>
    <scope>NUCLEOTIDE SEQUENCE [LARGE SCALE GENOMIC DNA]</scope>
    <source>
        <strain evidence="8 9">PLAI 1-29</strain>
    </source>
</reference>
<keyword evidence="3" id="KW-1003">Cell membrane</keyword>
<evidence type="ECO:0000256" key="1">
    <source>
        <dbReference type="ARBA" id="ARBA00004236"/>
    </source>
</evidence>
<comment type="caution">
    <text evidence="8">The sequence shown here is derived from an EMBL/GenBank/DDBJ whole genome shotgun (WGS) entry which is preliminary data.</text>
</comment>
<accession>A0ABX1BSK3</accession>
<keyword evidence="9" id="KW-1185">Reference proteome</keyword>
<dbReference type="Gene3D" id="2.60.40.2880">
    <property type="entry name" value="MmpS1-5, C-terminal soluble domain"/>
    <property type="match status" value="1"/>
</dbReference>
<protein>
    <recommendedName>
        <fullName evidence="10">MmpS family membrane protein</fullName>
    </recommendedName>
</protein>
<dbReference type="RefSeq" id="WP_168101282.1">
    <property type="nucleotide sequence ID" value="NZ_JAATEN010000005.1"/>
</dbReference>
<evidence type="ECO:0000256" key="6">
    <source>
        <dbReference type="ARBA" id="ARBA00023136"/>
    </source>
</evidence>
<dbReference type="EMBL" id="JAATEN010000005">
    <property type="protein sequence ID" value="NJQ00691.1"/>
    <property type="molecule type" value="Genomic_DNA"/>
</dbReference>
<dbReference type="InterPro" id="IPR008693">
    <property type="entry name" value="MmpS"/>
</dbReference>
<dbReference type="Proteomes" id="UP000695264">
    <property type="component" value="Unassembled WGS sequence"/>
</dbReference>
<dbReference type="Pfam" id="PF05423">
    <property type="entry name" value="Mycobact_memb"/>
    <property type="match status" value="1"/>
</dbReference>
<evidence type="ECO:0000256" key="3">
    <source>
        <dbReference type="ARBA" id="ARBA00022475"/>
    </source>
</evidence>
<keyword evidence="4" id="KW-0812">Transmembrane</keyword>
<comment type="subcellular location">
    <subcellularLocation>
        <location evidence="1">Cell membrane</location>
    </subcellularLocation>
</comment>
<gene>
    <name evidence="8" type="ORF">HCK00_09095</name>
</gene>
<comment type="similarity">
    <text evidence="2">Belongs to the MmpS family.</text>
</comment>
<evidence type="ECO:0000256" key="7">
    <source>
        <dbReference type="SAM" id="SignalP"/>
    </source>
</evidence>
<feature type="chain" id="PRO_5045146114" description="MmpS family membrane protein" evidence="7">
    <location>
        <begin position="22"/>
        <end position="147"/>
    </location>
</feature>
<feature type="signal peptide" evidence="7">
    <location>
        <begin position="1"/>
        <end position="21"/>
    </location>
</feature>
<keyword evidence="7" id="KW-0732">Signal</keyword>
<dbReference type="PROSITE" id="PS51257">
    <property type="entry name" value="PROKAR_LIPOPROTEIN"/>
    <property type="match status" value="1"/>
</dbReference>
<keyword evidence="6" id="KW-0472">Membrane</keyword>
<evidence type="ECO:0000256" key="5">
    <source>
        <dbReference type="ARBA" id="ARBA00022989"/>
    </source>
</evidence>
<evidence type="ECO:0008006" key="10">
    <source>
        <dbReference type="Google" id="ProtNLM"/>
    </source>
</evidence>